<dbReference type="RefSeq" id="WP_084565942.1">
    <property type="nucleotide sequence ID" value="NZ_FTOP01000009.1"/>
</dbReference>
<evidence type="ECO:0000256" key="9">
    <source>
        <dbReference type="SAM" id="Coils"/>
    </source>
</evidence>
<evidence type="ECO:0000259" key="14">
    <source>
        <dbReference type="PROSITE" id="PS50885"/>
    </source>
</evidence>
<feature type="modified residue" description="4-aspartylphosphate" evidence="8">
    <location>
        <position position="1013"/>
    </location>
</feature>
<evidence type="ECO:0000256" key="6">
    <source>
        <dbReference type="ARBA" id="ARBA00022777"/>
    </source>
</evidence>
<dbReference type="InterPro" id="IPR029016">
    <property type="entry name" value="GAF-like_dom_sf"/>
</dbReference>
<evidence type="ECO:0000256" key="1">
    <source>
        <dbReference type="ARBA" id="ARBA00000085"/>
    </source>
</evidence>
<feature type="domain" description="Histidine kinase" evidence="12">
    <location>
        <begin position="677"/>
        <end position="911"/>
    </location>
</feature>
<dbReference type="InterPro" id="IPR003660">
    <property type="entry name" value="HAMP_dom"/>
</dbReference>
<dbReference type="Gene3D" id="6.10.340.10">
    <property type="match status" value="1"/>
</dbReference>
<proteinExistence type="predicted"/>
<keyword evidence="11" id="KW-0472">Membrane</keyword>
<dbReference type="EMBL" id="FTOP01000009">
    <property type="protein sequence ID" value="SIS95225.1"/>
    <property type="molecule type" value="Genomic_DNA"/>
</dbReference>
<dbReference type="OrthoDB" id="9797097at2"/>
<dbReference type="InterPro" id="IPR004358">
    <property type="entry name" value="Sig_transdc_His_kin-like_C"/>
</dbReference>
<evidence type="ECO:0000313" key="16">
    <source>
        <dbReference type="Proteomes" id="UP000186026"/>
    </source>
</evidence>
<evidence type="ECO:0000256" key="2">
    <source>
        <dbReference type="ARBA" id="ARBA00004370"/>
    </source>
</evidence>
<dbReference type="InterPro" id="IPR036890">
    <property type="entry name" value="HATPase_C_sf"/>
</dbReference>
<feature type="transmembrane region" description="Helical" evidence="11">
    <location>
        <begin position="13"/>
        <end position="33"/>
    </location>
</feature>
<dbReference type="Pfam" id="PF13185">
    <property type="entry name" value="GAF_2"/>
    <property type="match status" value="1"/>
</dbReference>
<dbReference type="SMART" id="SM00448">
    <property type="entry name" value="REC"/>
    <property type="match status" value="3"/>
</dbReference>
<keyword evidence="11" id="KW-1133">Transmembrane helix</keyword>
<dbReference type="InterPro" id="IPR013587">
    <property type="entry name" value="Nitrate/nitrite_sensing"/>
</dbReference>
<dbReference type="CDD" id="cd17546">
    <property type="entry name" value="REC_hyHK_CKI1_RcsC-like"/>
    <property type="match status" value="1"/>
</dbReference>
<dbReference type="GO" id="GO:0016020">
    <property type="term" value="C:membrane"/>
    <property type="evidence" value="ECO:0007669"/>
    <property type="project" value="UniProtKB-SubCell"/>
</dbReference>
<accession>A0A1N7NA39</accession>
<dbReference type="Gene3D" id="3.30.450.40">
    <property type="match status" value="1"/>
</dbReference>
<dbReference type="PROSITE" id="PS50109">
    <property type="entry name" value="HIS_KIN"/>
    <property type="match status" value="1"/>
</dbReference>
<keyword evidence="4 8" id="KW-0597">Phosphoprotein</keyword>
<dbReference type="FunFam" id="3.30.565.10:FF:000010">
    <property type="entry name" value="Sensor histidine kinase RcsC"/>
    <property type="match status" value="1"/>
</dbReference>
<dbReference type="Gene3D" id="3.30.565.10">
    <property type="entry name" value="Histidine kinase-like ATPase, C-terminal domain"/>
    <property type="match status" value="1"/>
</dbReference>
<dbReference type="STRING" id="529505.SAMN05421761_10914"/>
<dbReference type="Proteomes" id="UP000186026">
    <property type="component" value="Unassembled WGS sequence"/>
</dbReference>
<feature type="modified residue" description="4-aspartylphosphate" evidence="8">
    <location>
        <position position="1282"/>
    </location>
</feature>
<dbReference type="Pfam" id="PF00072">
    <property type="entry name" value="Response_reg"/>
    <property type="match status" value="3"/>
</dbReference>
<comment type="subcellular location">
    <subcellularLocation>
        <location evidence="2">Membrane</location>
    </subcellularLocation>
</comment>
<dbReference type="InterPro" id="IPR003594">
    <property type="entry name" value="HATPase_dom"/>
</dbReference>
<dbReference type="Gene3D" id="3.40.50.2300">
    <property type="match status" value="3"/>
</dbReference>
<dbReference type="SUPFAM" id="SSF52172">
    <property type="entry name" value="CheY-like"/>
    <property type="match status" value="3"/>
</dbReference>
<dbReference type="InterPro" id="IPR036097">
    <property type="entry name" value="HisK_dim/P_sf"/>
</dbReference>
<feature type="region of interest" description="Disordered" evidence="10">
    <location>
        <begin position="917"/>
        <end position="954"/>
    </location>
</feature>
<feature type="compositionally biased region" description="Basic and acidic residues" evidence="10">
    <location>
        <begin position="943"/>
        <end position="954"/>
    </location>
</feature>
<feature type="compositionally biased region" description="Polar residues" evidence="10">
    <location>
        <begin position="925"/>
        <end position="942"/>
    </location>
</feature>
<keyword evidence="6 15" id="KW-0418">Kinase</keyword>
<reference evidence="16" key="1">
    <citation type="submission" date="2017-01" db="EMBL/GenBank/DDBJ databases">
        <authorList>
            <person name="Varghese N."/>
            <person name="Submissions S."/>
        </authorList>
    </citation>
    <scope>NUCLEOTIDE SEQUENCE [LARGE SCALE GENOMIC DNA]</scope>
    <source>
        <strain evidence="16">DSM 46698</strain>
    </source>
</reference>
<keyword evidence="9" id="KW-0175">Coiled coil</keyword>
<dbReference type="InterPro" id="IPR011006">
    <property type="entry name" value="CheY-like_superfamily"/>
</dbReference>
<evidence type="ECO:0000313" key="15">
    <source>
        <dbReference type="EMBL" id="SIS95225.1"/>
    </source>
</evidence>
<evidence type="ECO:0000256" key="3">
    <source>
        <dbReference type="ARBA" id="ARBA00012438"/>
    </source>
</evidence>
<protein>
    <recommendedName>
        <fullName evidence="3">histidine kinase</fullName>
        <ecNumber evidence="3">2.7.13.3</ecNumber>
    </recommendedName>
</protein>
<evidence type="ECO:0000256" key="4">
    <source>
        <dbReference type="ARBA" id="ARBA00022553"/>
    </source>
</evidence>
<dbReference type="PROSITE" id="PS50885">
    <property type="entry name" value="HAMP"/>
    <property type="match status" value="1"/>
</dbReference>
<dbReference type="SMART" id="SM00387">
    <property type="entry name" value="HATPase_c"/>
    <property type="match status" value="1"/>
</dbReference>
<feature type="coiled-coil region" evidence="9">
    <location>
        <begin position="577"/>
        <end position="667"/>
    </location>
</feature>
<dbReference type="CDD" id="cd00156">
    <property type="entry name" value="REC"/>
    <property type="match status" value="1"/>
</dbReference>
<dbReference type="SUPFAM" id="SSF47384">
    <property type="entry name" value="Homodimeric domain of signal transducing histidine kinase"/>
    <property type="match status" value="1"/>
</dbReference>
<keyword evidence="11" id="KW-0812">Transmembrane</keyword>
<dbReference type="Pfam" id="PF08376">
    <property type="entry name" value="NIT"/>
    <property type="match status" value="1"/>
</dbReference>
<dbReference type="Gene3D" id="1.10.287.130">
    <property type="match status" value="1"/>
</dbReference>
<dbReference type="PRINTS" id="PR00344">
    <property type="entry name" value="BCTRLSENSOR"/>
</dbReference>
<keyword evidence="7" id="KW-0902">Two-component regulatory system</keyword>
<dbReference type="InterPro" id="IPR001789">
    <property type="entry name" value="Sig_transdc_resp-reg_receiver"/>
</dbReference>
<dbReference type="PANTHER" id="PTHR45339:SF1">
    <property type="entry name" value="HYBRID SIGNAL TRANSDUCTION HISTIDINE KINASE J"/>
    <property type="match status" value="1"/>
</dbReference>
<dbReference type="PANTHER" id="PTHR45339">
    <property type="entry name" value="HYBRID SIGNAL TRANSDUCTION HISTIDINE KINASE J"/>
    <property type="match status" value="1"/>
</dbReference>
<dbReference type="Pfam" id="PF00672">
    <property type="entry name" value="HAMP"/>
    <property type="match status" value="1"/>
</dbReference>
<organism evidence="15 16">
    <name type="scientific">Belliella pelovolcani</name>
    <dbReference type="NCBI Taxonomy" id="529505"/>
    <lineage>
        <taxon>Bacteria</taxon>
        <taxon>Pseudomonadati</taxon>
        <taxon>Bacteroidota</taxon>
        <taxon>Cytophagia</taxon>
        <taxon>Cytophagales</taxon>
        <taxon>Cyclobacteriaceae</taxon>
        <taxon>Belliella</taxon>
    </lineage>
</organism>
<dbReference type="PROSITE" id="PS50110">
    <property type="entry name" value="RESPONSE_REGULATORY"/>
    <property type="match status" value="3"/>
</dbReference>
<dbReference type="Pfam" id="PF02518">
    <property type="entry name" value="HATPase_c"/>
    <property type="match status" value="1"/>
</dbReference>
<dbReference type="SMART" id="SM00065">
    <property type="entry name" value="GAF"/>
    <property type="match status" value="1"/>
</dbReference>
<dbReference type="SUPFAM" id="SSF55874">
    <property type="entry name" value="ATPase domain of HSP90 chaperone/DNA topoisomerase II/histidine kinase"/>
    <property type="match status" value="1"/>
</dbReference>
<feature type="domain" description="HAMP" evidence="14">
    <location>
        <begin position="324"/>
        <end position="376"/>
    </location>
</feature>
<keyword evidence="5" id="KW-0808">Transferase</keyword>
<name>A0A1N7NA39_9BACT</name>
<feature type="domain" description="Response regulatory" evidence="13">
    <location>
        <begin position="1232"/>
        <end position="1349"/>
    </location>
</feature>
<evidence type="ECO:0000256" key="11">
    <source>
        <dbReference type="SAM" id="Phobius"/>
    </source>
</evidence>
<gene>
    <name evidence="15" type="ORF">SAMN05421761_10914</name>
</gene>
<sequence>MKTFRDLSIKTKLFVLFCLLSIPLFYFTSKLLWEEYRFTQVMSRSADKLTEVQLLTDLLQKIEVEWVVGYDYYLSPSSSALQKFENEIERTDQAIEKLIKHGRKTNSNLSETVMLNSLNQLREDFKTTNEDPLSIRSLFNQITNFLINEIDNSGELAENTAIKSRINEIFHLSSAKEQHASIRFLIKTLLLAETDQNALIAKTQAASDLFDYHLSKFKASISEEQLIQFYTHFSAPEMDQFIGAKNEILSNSNTNSISYTPAQWTDISIKGFDKLFQYETSFIDMVILEIDSMIRKSKARFNLILTVAIIVFGLTLLLAFYLTQYIANNLQELTNSAERISKGETAVTLFNTSNDELGRLSLSFNSLIQNAQNLSDAAISIGNGDYQANIQVRSDQDKLGNALVQMRNNLNKLSLENQMRNWLLSGNSELNDTIRGDKEPKQLADDVITQICNYLEANMGAIFMLDGHTYNLFGSYAYLPKSDYSKSFESGEGLLGQVAVEKKPMIISDIPSDYIKIKSGLGNALPNNLLLYPIIFDEQVLGIIELGTLKTFGQKELELMLMVGENLGIAFNSAFSREKMRELLEETQRQAEELETQQEELRQTNEELTEKTEMLLRSEAELKTQQEELQQTNEELEEKANLLQEQKERLENATNELETKARELEITSKYKSEFLANMSHELRTPLNSILILSQLMAENKNNQLAEKEVEFAKNIYSSGTDLLALINEILDLSKVEAGKMELDIEQVAVSEIIGDLKTMFVEVAQNKNINFELKQSLTDIHALQTDRLRLNQILRNLLSNAFKFTPKGGNVSFEVLQTKSSQKFRSKKLQNCENVLAFKVKDNGIGIAAEKLGIIFEAFQQADGSTKRQYGGTGLGLSISRELAAALGGEIEVESISGSGSVFTLYLPENYIESKDTFPKDPSISKESIQNQSSSHFQIPTSKQEKKEHDIEDDRDTIQKGDKVVLIMEDDEVFATTLLEFVRSRGFKGIVATQGDIGISHALKYSPLAILLDLKLPVINGEEVLKMLKSSPELRHIPVQIISGQDKKIETLTAGAFDFLKTPVDLASLQKAFDKIADFYQRKIKKLLIVEDNSTQNTAIKSLMEGHDIEIHSAFTGAEALTYFEKEKFDCVIIDLGLPDISGIDLIEQIRQNKEINQTPIIVYTGKELSKEEHQKLLKLANKIVIKTVESNERLLDETMLFLHRVESKLPKERQINFKSVPKSDEALKGKRVLVVDDDIRNIYSLTNLLEEEGVICHTAENGKVALDVLHHLKDVDLILMDIMMPEMDGYEATKAIKNIPKLSKIPIIALTAKAMKGDREKCLNAGMSDYISKPIDIDQLLSLMRVWLYK</sequence>
<dbReference type="Pfam" id="PF00512">
    <property type="entry name" value="HisKA"/>
    <property type="match status" value="1"/>
</dbReference>
<evidence type="ECO:0000256" key="8">
    <source>
        <dbReference type="PROSITE-ProRule" id="PRU00169"/>
    </source>
</evidence>
<feature type="transmembrane region" description="Helical" evidence="11">
    <location>
        <begin position="301"/>
        <end position="322"/>
    </location>
</feature>
<feature type="modified residue" description="4-aspartylphosphate" evidence="8">
    <location>
        <position position="1135"/>
    </location>
</feature>
<evidence type="ECO:0000256" key="10">
    <source>
        <dbReference type="SAM" id="MobiDB-lite"/>
    </source>
</evidence>
<dbReference type="SUPFAM" id="SSF55781">
    <property type="entry name" value="GAF domain-like"/>
    <property type="match status" value="1"/>
</dbReference>
<dbReference type="EC" id="2.7.13.3" evidence="3"/>
<evidence type="ECO:0000256" key="5">
    <source>
        <dbReference type="ARBA" id="ARBA00022679"/>
    </source>
</evidence>
<keyword evidence="16" id="KW-1185">Reference proteome</keyword>
<dbReference type="InterPro" id="IPR005467">
    <property type="entry name" value="His_kinase_dom"/>
</dbReference>
<dbReference type="SMART" id="SM00304">
    <property type="entry name" value="HAMP"/>
    <property type="match status" value="1"/>
</dbReference>
<dbReference type="GO" id="GO:0000155">
    <property type="term" value="F:phosphorelay sensor kinase activity"/>
    <property type="evidence" value="ECO:0007669"/>
    <property type="project" value="InterPro"/>
</dbReference>
<dbReference type="CDD" id="cd06225">
    <property type="entry name" value="HAMP"/>
    <property type="match status" value="1"/>
</dbReference>
<comment type="catalytic activity">
    <reaction evidence="1">
        <text>ATP + protein L-histidine = ADP + protein N-phospho-L-histidine.</text>
        <dbReference type="EC" id="2.7.13.3"/>
    </reaction>
</comment>
<evidence type="ECO:0000259" key="12">
    <source>
        <dbReference type="PROSITE" id="PS50109"/>
    </source>
</evidence>
<evidence type="ECO:0000256" key="7">
    <source>
        <dbReference type="ARBA" id="ARBA00023012"/>
    </source>
</evidence>
<dbReference type="SMART" id="SM00388">
    <property type="entry name" value="HisKA"/>
    <property type="match status" value="1"/>
</dbReference>
<dbReference type="InterPro" id="IPR003018">
    <property type="entry name" value="GAF"/>
</dbReference>
<dbReference type="CDD" id="cd16922">
    <property type="entry name" value="HATPase_EvgS-ArcB-TorS-like"/>
    <property type="match status" value="1"/>
</dbReference>
<feature type="domain" description="Response regulatory" evidence="13">
    <location>
        <begin position="1086"/>
        <end position="1202"/>
    </location>
</feature>
<evidence type="ECO:0000259" key="13">
    <source>
        <dbReference type="PROSITE" id="PS50110"/>
    </source>
</evidence>
<dbReference type="CDD" id="cd00082">
    <property type="entry name" value="HisKA"/>
    <property type="match status" value="1"/>
</dbReference>
<dbReference type="SUPFAM" id="SSF58104">
    <property type="entry name" value="Methyl-accepting chemotaxis protein (MCP) signaling domain"/>
    <property type="match status" value="1"/>
</dbReference>
<dbReference type="InterPro" id="IPR003661">
    <property type="entry name" value="HisK_dim/P_dom"/>
</dbReference>
<feature type="domain" description="Response regulatory" evidence="13">
    <location>
        <begin position="964"/>
        <end position="1077"/>
    </location>
</feature>